<proteinExistence type="predicted"/>
<dbReference type="Proteomes" id="UP000504604">
    <property type="component" value="Linkage group LG8"/>
</dbReference>
<dbReference type="PANTHER" id="PTHR35358">
    <property type="entry name" value="OS06G0711100 PROTEIN"/>
    <property type="match status" value="1"/>
</dbReference>
<dbReference type="Pfam" id="PF05278">
    <property type="entry name" value="PEARLI-4"/>
    <property type="match status" value="1"/>
</dbReference>
<name>A0A6I9TTU6_SESIN</name>
<dbReference type="InParanoid" id="A0A6I9TTU6"/>
<keyword evidence="1" id="KW-0175">Coiled coil</keyword>
<dbReference type="GeneID" id="105168637"/>
<reference evidence="3" key="1">
    <citation type="submission" date="2025-08" db="UniProtKB">
        <authorList>
            <consortium name="RefSeq"/>
        </authorList>
    </citation>
    <scope>IDENTIFICATION</scope>
</reference>
<evidence type="ECO:0000313" key="3">
    <source>
        <dbReference type="RefSeq" id="XP_011087072.1"/>
    </source>
</evidence>
<protein>
    <submittedName>
        <fullName evidence="3">Uncharacterized protein LOC105168637</fullName>
    </submittedName>
</protein>
<gene>
    <name evidence="3" type="primary">LOC105168637</name>
</gene>
<evidence type="ECO:0000256" key="1">
    <source>
        <dbReference type="SAM" id="Coils"/>
    </source>
</evidence>
<accession>A0A6I9TTU6</accession>
<dbReference type="AlphaFoldDB" id="A0A6I9TTU6"/>
<dbReference type="InterPro" id="IPR007942">
    <property type="entry name" value="PLipase-like"/>
</dbReference>
<dbReference type="RefSeq" id="XP_011087072.1">
    <property type="nucleotide sequence ID" value="XM_011088770.2"/>
</dbReference>
<evidence type="ECO:0000313" key="2">
    <source>
        <dbReference type="Proteomes" id="UP000504604"/>
    </source>
</evidence>
<feature type="coiled-coil region" evidence="1">
    <location>
        <begin position="260"/>
        <end position="301"/>
    </location>
</feature>
<keyword evidence="2" id="KW-1185">Reference proteome</keyword>
<dbReference type="KEGG" id="sind:105168637"/>
<dbReference type="PANTHER" id="PTHR35358:SF10">
    <property type="entry name" value="PLANT PHOSPHOLIPASE-LIKE PROTEIN"/>
    <property type="match status" value="1"/>
</dbReference>
<organism evidence="2 3">
    <name type="scientific">Sesamum indicum</name>
    <name type="common">Oriental sesame</name>
    <name type="synonym">Sesamum orientale</name>
    <dbReference type="NCBI Taxonomy" id="4182"/>
    <lineage>
        <taxon>Eukaryota</taxon>
        <taxon>Viridiplantae</taxon>
        <taxon>Streptophyta</taxon>
        <taxon>Embryophyta</taxon>
        <taxon>Tracheophyta</taxon>
        <taxon>Spermatophyta</taxon>
        <taxon>Magnoliopsida</taxon>
        <taxon>eudicotyledons</taxon>
        <taxon>Gunneridae</taxon>
        <taxon>Pentapetalae</taxon>
        <taxon>asterids</taxon>
        <taxon>lamiids</taxon>
        <taxon>Lamiales</taxon>
        <taxon>Pedaliaceae</taxon>
        <taxon>Sesamum</taxon>
    </lineage>
</organism>
<dbReference type="OrthoDB" id="913055at2759"/>
<sequence>MQVVSDSAVISSPDEGTLRYRYEIGDLKLISKDNAAPNVDKFVSPGSTDQSAPVSKHWLYLDNLNTNLISQCQGPQDVLDVHRPVSESCRVPHGEERPERAPLTMFLEKARASHSINLTEFARRLQEDLDDDPEEVESAIDPAFDCIYGHRVKIEIAPLLRVIFEKYGDITSESDVGSDTILAFFLERLCAIYRRLEQTSFLDITNIELNDMLDQVRLFEREKLNVGWLREKLEYISQTKIGFQEYLRFKEDEAKHDASIGSLEKELVVYQRELSDLQQKISLVEQKISAAEEDLVAKRAKADQTRKVASDVKARVNTLWKQTLVHGLL</sequence>